<keyword evidence="2" id="KW-1185">Reference proteome</keyword>
<dbReference type="AlphaFoldDB" id="A0A2T0MEZ9"/>
<dbReference type="InterPro" id="IPR058512">
    <property type="entry name" value="DUF8199"/>
</dbReference>
<evidence type="ECO:0000313" key="2">
    <source>
        <dbReference type="Proteomes" id="UP000237640"/>
    </source>
</evidence>
<accession>A0A2T0MEZ9</accession>
<proteinExistence type="predicted"/>
<name>A0A2T0MEZ9_9FLAO</name>
<evidence type="ECO:0000313" key="1">
    <source>
        <dbReference type="EMBL" id="PRX56134.1"/>
    </source>
</evidence>
<dbReference type="InterPro" id="IPR058060">
    <property type="entry name" value="HYC_CC_PP"/>
</dbReference>
<dbReference type="OrthoDB" id="1493875at2"/>
<dbReference type="EMBL" id="PVYX01000001">
    <property type="protein sequence ID" value="PRX56134.1"/>
    <property type="molecule type" value="Genomic_DNA"/>
</dbReference>
<organism evidence="1 2">
    <name type="scientific">Flagellimonas meridianipacifica</name>
    <dbReference type="NCBI Taxonomy" id="1080225"/>
    <lineage>
        <taxon>Bacteria</taxon>
        <taxon>Pseudomonadati</taxon>
        <taxon>Bacteroidota</taxon>
        <taxon>Flavobacteriia</taxon>
        <taxon>Flavobacteriales</taxon>
        <taxon>Flavobacteriaceae</taxon>
        <taxon>Flagellimonas</taxon>
    </lineage>
</organism>
<dbReference type="Pfam" id="PF26622">
    <property type="entry name" value="DUF8199"/>
    <property type="match status" value="1"/>
</dbReference>
<sequence>MALIVLFSTFSYTVKQHYCCDVLVDFSFFGEAESCNIEGSNLMYSDGTGFSKKDCCEDELLAVDGQDKLNITFESLSFEQLQFLASYAYSFLNLFVKSTDNNTSFNTYPPPLLVKDILILDQTFLI</sequence>
<dbReference type="Proteomes" id="UP000237640">
    <property type="component" value="Unassembled WGS sequence"/>
</dbReference>
<dbReference type="NCBIfam" id="NF047658">
    <property type="entry name" value="HYC_CC_PP"/>
    <property type="match status" value="1"/>
</dbReference>
<gene>
    <name evidence="1" type="ORF">CLV81_0126</name>
</gene>
<comment type="caution">
    <text evidence="1">The sequence shown here is derived from an EMBL/GenBank/DDBJ whole genome shotgun (WGS) entry which is preliminary data.</text>
</comment>
<evidence type="ECO:0008006" key="3">
    <source>
        <dbReference type="Google" id="ProtNLM"/>
    </source>
</evidence>
<reference evidence="1 2" key="1">
    <citation type="submission" date="2018-03" db="EMBL/GenBank/DDBJ databases">
        <title>Genomic Encyclopedia of Archaeal and Bacterial Type Strains, Phase II (KMG-II): from individual species to whole genera.</title>
        <authorList>
            <person name="Goeker M."/>
        </authorList>
    </citation>
    <scope>NUCLEOTIDE SEQUENCE [LARGE SCALE GENOMIC DNA]</scope>
    <source>
        <strain evidence="1 2">DSM 25027</strain>
    </source>
</reference>
<protein>
    <recommendedName>
        <fullName evidence="3">Secreted protein</fullName>
    </recommendedName>
</protein>